<evidence type="ECO:0000313" key="2">
    <source>
        <dbReference type="Proteomes" id="UP000250235"/>
    </source>
</evidence>
<proteinExistence type="predicted"/>
<accession>A0A2Z7DKH8</accession>
<dbReference type="Proteomes" id="UP000250235">
    <property type="component" value="Unassembled WGS sequence"/>
</dbReference>
<dbReference type="AlphaFoldDB" id="A0A2Z7DKH8"/>
<name>A0A2Z7DKH8_9LAMI</name>
<sequence>MSFMAVIPPDSSDRLSIKSQYIAIPERSKGIFAPVEIREINWATHFLPKIDPTAKGKGMLEACSQPNPVEEHCQLVLKTAWEDVSSKMADCDEWCMLNLSRIKSHTLGSAPVQAGFSQCLPRACVVHAATLFIILGRSPLSWFLSWFPSQLVASYFSSLLLPHHKHPTAGILDQVFSFLICFTSSALSHCVLACSLGPFRHLIQTLGKHTFLSLVDLQSSTSEYIPTSLGYNTQFRFSLPKD</sequence>
<protein>
    <submittedName>
        <fullName evidence="1">Uncharacterized protein</fullName>
    </submittedName>
</protein>
<evidence type="ECO:0000313" key="1">
    <source>
        <dbReference type="EMBL" id="KZV58464.1"/>
    </source>
</evidence>
<keyword evidence="2" id="KW-1185">Reference proteome</keyword>
<gene>
    <name evidence="1" type="ORF">F511_23509</name>
</gene>
<reference evidence="1 2" key="1">
    <citation type="journal article" date="2015" name="Proc. Natl. Acad. Sci. U.S.A.">
        <title>The resurrection genome of Boea hygrometrica: A blueprint for survival of dehydration.</title>
        <authorList>
            <person name="Xiao L."/>
            <person name="Yang G."/>
            <person name="Zhang L."/>
            <person name="Yang X."/>
            <person name="Zhao S."/>
            <person name="Ji Z."/>
            <person name="Zhou Q."/>
            <person name="Hu M."/>
            <person name="Wang Y."/>
            <person name="Chen M."/>
            <person name="Xu Y."/>
            <person name="Jin H."/>
            <person name="Xiao X."/>
            <person name="Hu G."/>
            <person name="Bao F."/>
            <person name="Hu Y."/>
            <person name="Wan P."/>
            <person name="Li L."/>
            <person name="Deng X."/>
            <person name="Kuang T."/>
            <person name="Xiang C."/>
            <person name="Zhu J.K."/>
            <person name="Oliver M.J."/>
            <person name="He Y."/>
        </authorList>
    </citation>
    <scope>NUCLEOTIDE SEQUENCE [LARGE SCALE GENOMIC DNA]</scope>
    <source>
        <strain evidence="2">cv. XS01</strain>
    </source>
</reference>
<organism evidence="1 2">
    <name type="scientific">Dorcoceras hygrometricum</name>
    <dbReference type="NCBI Taxonomy" id="472368"/>
    <lineage>
        <taxon>Eukaryota</taxon>
        <taxon>Viridiplantae</taxon>
        <taxon>Streptophyta</taxon>
        <taxon>Embryophyta</taxon>
        <taxon>Tracheophyta</taxon>
        <taxon>Spermatophyta</taxon>
        <taxon>Magnoliopsida</taxon>
        <taxon>eudicotyledons</taxon>
        <taxon>Gunneridae</taxon>
        <taxon>Pentapetalae</taxon>
        <taxon>asterids</taxon>
        <taxon>lamiids</taxon>
        <taxon>Lamiales</taxon>
        <taxon>Gesneriaceae</taxon>
        <taxon>Didymocarpoideae</taxon>
        <taxon>Trichosporeae</taxon>
        <taxon>Loxocarpinae</taxon>
        <taxon>Dorcoceras</taxon>
    </lineage>
</organism>
<dbReference type="EMBL" id="KQ986759">
    <property type="protein sequence ID" value="KZV58464.1"/>
    <property type="molecule type" value="Genomic_DNA"/>
</dbReference>